<comment type="caution">
    <text evidence="3">The sequence shown here is derived from an EMBL/GenBank/DDBJ whole genome shotgun (WGS) entry which is preliminary data.</text>
</comment>
<protein>
    <submittedName>
        <fullName evidence="3">Response regulator</fullName>
    </submittedName>
</protein>
<evidence type="ECO:0000313" key="3">
    <source>
        <dbReference type="EMBL" id="MBD1397093.1"/>
    </source>
</evidence>
<evidence type="ECO:0000256" key="1">
    <source>
        <dbReference type="PROSITE-ProRule" id="PRU00169"/>
    </source>
</evidence>
<dbReference type="InterPro" id="IPR011006">
    <property type="entry name" value="CheY-like_superfamily"/>
</dbReference>
<dbReference type="PANTHER" id="PTHR44520:SF2">
    <property type="entry name" value="RESPONSE REGULATOR RCP1"/>
    <property type="match status" value="1"/>
</dbReference>
<dbReference type="Proteomes" id="UP000625551">
    <property type="component" value="Unassembled WGS sequence"/>
</dbReference>
<keyword evidence="4" id="KW-1185">Reference proteome</keyword>
<accession>A0ABR7XHI2</accession>
<dbReference type="SUPFAM" id="SSF52172">
    <property type="entry name" value="CheY-like"/>
    <property type="match status" value="1"/>
</dbReference>
<sequence>MKKILLVDDMEITNFITESFIRNINPAHNVYNFTDPVKAFGEVTTIDPDVILLDLNMPELDGWGFLDRMQESQMAYNVYILSSSTSELDKKRSSTYGNVVGFLVKPLEEDVLSNILETNAR</sequence>
<proteinExistence type="predicted"/>
<feature type="modified residue" description="4-aspartylphosphate" evidence="1">
    <location>
        <position position="54"/>
    </location>
</feature>
<dbReference type="InterPro" id="IPR001789">
    <property type="entry name" value="Sig_transdc_resp-reg_receiver"/>
</dbReference>
<keyword evidence="1" id="KW-0597">Phosphoprotein</keyword>
<dbReference type="SMART" id="SM00448">
    <property type="entry name" value="REC"/>
    <property type="match status" value="1"/>
</dbReference>
<organism evidence="3 4">
    <name type="scientific">Pontibacter aquaedesilientis</name>
    <dbReference type="NCBI Taxonomy" id="2766980"/>
    <lineage>
        <taxon>Bacteria</taxon>
        <taxon>Pseudomonadati</taxon>
        <taxon>Bacteroidota</taxon>
        <taxon>Cytophagia</taxon>
        <taxon>Cytophagales</taxon>
        <taxon>Hymenobacteraceae</taxon>
        <taxon>Pontibacter</taxon>
    </lineage>
</organism>
<evidence type="ECO:0000313" key="4">
    <source>
        <dbReference type="Proteomes" id="UP000625551"/>
    </source>
</evidence>
<dbReference type="Gene3D" id="3.40.50.2300">
    <property type="match status" value="1"/>
</dbReference>
<evidence type="ECO:0000259" key="2">
    <source>
        <dbReference type="PROSITE" id="PS50110"/>
    </source>
</evidence>
<feature type="domain" description="Response regulatory" evidence="2">
    <location>
        <begin position="3"/>
        <end position="120"/>
    </location>
</feature>
<name>A0ABR7XHI2_9BACT</name>
<dbReference type="Pfam" id="PF00072">
    <property type="entry name" value="Response_reg"/>
    <property type="match status" value="1"/>
</dbReference>
<dbReference type="EMBL" id="JACXAJ010000002">
    <property type="protein sequence ID" value="MBD1397093.1"/>
    <property type="molecule type" value="Genomic_DNA"/>
</dbReference>
<reference evidence="3 4" key="1">
    <citation type="submission" date="2020-09" db="EMBL/GenBank/DDBJ databases">
        <title>Genome sequencing and assembly of Pontibacter sp.</title>
        <authorList>
            <person name="Chhetri G."/>
        </authorList>
    </citation>
    <scope>NUCLEOTIDE SEQUENCE [LARGE SCALE GENOMIC DNA]</scope>
    <source>
        <strain evidence="3 4">JH31</strain>
    </source>
</reference>
<dbReference type="PANTHER" id="PTHR44520">
    <property type="entry name" value="RESPONSE REGULATOR RCP1-RELATED"/>
    <property type="match status" value="1"/>
</dbReference>
<dbReference type="PROSITE" id="PS50110">
    <property type="entry name" value="RESPONSE_REGULATORY"/>
    <property type="match status" value="1"/>
</dbReference>
<dbReference type="RefSeq" id="WP_191183217.1">
    <property type="nucleotide sequence ID" value="NZ_JACXAJ010000002.1"/>
</dbReference>
<dbReference type="InterPro" id="IPR052893">
    <property type="entry name" value="TCS_response_regulator"/>
</dbReference>
<gene>
    <name evidence="3" type="ORF">H9Q13_07940</name>
</gene>